<dbReference type="InterPro" id="IPR020067">
    <property type="entry name" value="Frizzled_dom"/>
</dbReference>
<dbReference type="Gene3D" id="4.10.400.10">
    <property type="entry name" value="Low-density Lipoprotein Receptor"/>
    <property type="match status" value="9"/>
</dbReference>
<feature type="domain" description="CUB" evidence="10">
    <location>
        <begin position="165"/>
        <end position="277"/>
    </location>
</feature>
<feature type="disulfide bond" evidence="9">
    <location>
        <begin position="779"/>
        <end position="794"/>
    </location>
</feature>
<feature type="disulfide bond" evidence="9">
    <location>
        <begin position="952"/>
        <end position="967"/>
    </location>
</feature>
<dbReference type="InterPro" id="IPR000859">
    <property type="entry name" value="CUB_dom"/>
</dbReference>
<dbReference type="Pfam" id="PF00089">
    <property type="entry name" value="Trypsin"/>
    <property type="match status" value="1"/>
</dbReference>
<dbReference type="PROSITE" id="PS50068">
    <property type="entry name" value="LDLRA_2"/>
    <property type="match status" value="10"/>
</dbReference>
<dbReference type="InterPro" id="IPR035914">
    <property type="entry name" value="Sperma_CUB_dom_sf"/>
</dbReference>
<keyword evidence="15" id="KW-0675">Receptor</keyword>
<evidence type="ECO:0000256" key="3">
    <source>
        <dbReference type="ARBA" id="ARBA00022737"/>
    </source>
</evidence>
<dbReference type="GO" id="GO:0006508">
    <property type="term" value="P:proteolysis"/>
    <property type="evidence" value="ECO:0007669"/>
    <property type="project" value="InterPro"/>
</dbReference>
<name>A0A2G8LA41_STIJA</name>
<dbReference type="PROSITE" id="PS01180">
    <property type="entry name" value="CUB"/>
    <property type="match status" value="5"/>
</dbReference>
<comment type="subcellular location">
    <subcellularLocation>
        <location evidence="1">Cell membrane</location>
        <topology evidence="1">Single-pass type II membrane protein</topology>
    </subcellularLocation>
</comment>
<dbReference type="PRINTS" id="PR00261">
    <property type="entry name" value="LDLRECEPTOR"/>
</dbReference>
<evidence type="ECO:0000256" key="8">
    <source>
        <dbReference type="PROSITE-ProRule" id="PRU00090"/>
    </source>
</evidence>
<dbReference type="Gene3D" id="2.60.120.290">
    <property type="entry name" value="Spermadhesin, CUB domain"/>
    <property type="match status" value="6"/>
</dbReference>
<feature type="domain" description="FZ" evidence="12">
    <location>
        <begin position="1248"/>
        <end position="1318"/>
    </location>
</feature>
<feature type="domain" description="CUB" evidence="10">
    <location>
        <begin position="627"/>
        <end position="739"/>
    </location>
</feature>
<keyword evidence="16" id="KW-1185">Reference proteome</keyword>
<feature type="disulfide bond" evidence="9">
    <location>
        <begin position="767"/>
        <end position="785"/>
    </location>
</feature>
<dbReference type="PROSITE" id="PS50024">
    <property type="entry name" value="SEA"/>
    <property type="match status" value="1"/>
</dbReference>
<proteinExistence type="predicted"/>
<evidence type="ECO:0000313" key="15">
    <source>
        <dbReference type="EMBL" id="PIK57111.1"/>
    </source>
</evidence>
<dbReference type="SUPFAM" id="SSF49854">
    <property type="entry name" value="Spermadhesin, CUB domain"/>
    <property type="match status" value="6"/>
</dbReference>
<dbReference type="InterPro" id="IPR001254">
    <property type="entry name" value="Trypsin_dom"/>
</dbReference>
<reference evidence="15 16" key="1">
    <citation type="journal article" date="2017" name="PLoS Biol.">
        <title>The sea cucumber genome provides insights into morphological evolution and visceral regeneration.</title>
        <authorList>
            <person name="Zhang X."/>
            <person name="Sun L."/>
            <person name="Yuan J."/>
            <person name="Sun Y."/>
            <person name="Gao Y."/>
            <person name="Zhang L."/>
            <person name="Li S."/>
            <person name="Dai H."/>
            <person name="Hamel J.F."/>
            <person name="Liu C."/>
            <person name="Yu Y."/>
            <person name="Liu S."/>
            <person name="Lin W."/>
            <person name="Guo K."/>
            <person name="Jin S."/>
            <person name="Xu P."/>
            <person name="Storey K.B."/>
            <person name="Huan P."/>
            <person name="Zhang T."/>
            <person name="Zhou Y."/>
            <person name="Zhang J."/>
            <person name="Lin C."/>
            <person name="Li X."/>
            <person name="Xing L."/>
            <person name="Huo D."/>
            <person name="Sun M."/>
            <person name="Wang L."/>
            <person name="Mercier A."/>
            <person name="Li F."/>
            <person name="Yang H."/>
            <person name="Xiang J."/>
        </authorList>
    </citation>
    <scope>NUCLEOTIDE SEQUENCE [LARGE SCALE GENOMIC DNA]</scope>
    <source>
        <strain evidence="15">Shaxun</strain>
        <tissue evidence="15">Muscle</tissue>
    </source>
</reference>
<evidence type="ECO:0000256" key="4">
    <source>
        <dbReference type="ARBA" id="ARBA00022968"/>
    </source>
</evidence>
<evidence type="ECO:0000259" key="12">
    <source>
        <dbReference type="PROSITE" id="PS50038"/>
    </source>
</evidence>
<dbReference type="CDD" id="cd00112">
    <property type="entry name" value="LDLa"/>
    <property type="match status" value="7"/>
</dbReference>
<keyword evidence="15" id="KW-0449">Lipoprotein</keyword>
<dbReference type="InterPro" id="IPR036364">
    <property type="entry name" value="SEA_dom_sf"/>
</dbReference>
<evidence type="ECO:0000259" key="11">
    <source>
        <dbReference type="PROSITE" id="PS50024"/>
    </source>
</evidence>
<comment type="caution">
    <text evidence="15">The sequence shown here is derived from an EMBL/GenBank/DDBJ whole genome shotgun (WGS) entry which is preliminary data.</text>
</comment>
<dbReference type="Gene3D" id="1.10.2000.10">
    <property type="entry name" value="Frizzled cysteine-rich domain"/>
    <property type="match status" value="2"/>
</dbReference>
<accession>A0A2G8LA41</accession>
<dbReference type="PROSITE" id="PS01209">
    <property type="entry name" value="LDLRA_1"/>
    <property type="match status" value="1"/>
</dbReference>
<dbReference type="InterPro" id="IPR043504">
    <property type="entry name" value="Peptidase_S1_PA_chymotrypsin"/>
</dbReference>
<dbReference type="InterPro" id="IPR036055">
    <property type="entry name" value="LDL_receptor-like_sf"/>
</dbReference>
<gene>
    <name evidence="15" type="ORF">BSL78_05996</name>
</gene>
<dbReference type="CDD" id="cd00041">
    <property type="entry name" value="CUB"/>
    <property type="match status" value="5"/>
</dbReference>
<feature type="domain" description="SEA" evidence="11">
    <location>
        <begin position="1318"/>
        <end position="1438"/>
    </location>
</feature>
<feature type="disulfide bond" evidence="9">
    <location>
        <begin position="979"/>
        <end position="997"/>
    </location>
</feature>
<keyword evidence="4" id="KW-0735">Signal-anchor</keyword>
<dbReference type="EMBL" id="MRZV01000153">
    <property type="protein sequence ID" value="PIK57111.1"/>
    <property type="molecule type" value="Genomic_DNA"/>
</dbReference>
<feature type="disulfide bond" evidence="9">
    <location>
        <begin position="1688"/>
        <end position="1703"/>
    </location>
</feature>
<feature type="disulfide bond" evidence="9">
    <location>
        <begin position="1186"/>
        <end position="1201"/>
    </location>
</feature>
<feature type="disulfide bond" evidence="9">
    <location>
        <begin position="991"/>
        <end position="1006"/>
    </location>
</feature>
<dbReference type="PROSITE" id="PS50240">
    <property type="entry name" value="TRYPSIN_DOM"/>
    <property type="match status" value="1"/>
</dbReference>
<feature type="domain" description="HYR" evidence="14">
    <location>
        <begin position="1439"/>
        <end position="1522"/>
    </location>
</feature>
<feature type="disulfide bond" evidence="9">
    <location>
        <begin position="760"/>
        <end position="772"/>
    </location>
</feature>
<dbReference type="InterPro" id="IPR000082">
    <property type="entry name" value="SEA_dom"/>
</dbReference>
<dbReference type="SUPFAM" id="SSF82671">
    <property type="entry name" value="SEA domain"/>
    <property type="match status" value="1"/>
</dbReference>
<comment type="caution">
    <text evidence="9">Lacks conserved residue(s) required for the propagation of feature annotation.</text>
</comment>
<organism evidence="15 16">
    <name type="scientific">Stichopus japonicus</name>
    <name type="common">Sea cucumber</name>
    <dbReference type="NCBI Taxonomy" id="307972"/>
    <lineage>
        <taxon>Eukaryota</taxon>
        <taxon>Metazoa</taxon>
        <taxon>Echinodermata</taxon>
        <taxon>Eleutherozoa</taxon>
        <taxon>Echinozoa</taxon>
        <taxon>Holothuroidea</taxon>
        <taxon>Aspidochirotacea</taxon>
        <taxon>Aspidochirotida</taxon>
        <taxon>Stichopodidae</taxon>
        <taxon>Apostichopus</taxon>
    </lineage>
</organism>
<dbReference type="Gene3D" id="2.40.10.10">
    <property type="entry name" value="Trypsin-like serine proteases"/>
    <property type="match status" value="1"/>
</dbReference>
<evidence type="ECO:0000256" key="7">
    <source>
        <dbReference type="ARBA" id="ARBA00023157"/>
    </source>
</evidence>
<keyword evidence="5" id="KW-1133">Transmembrane helix</keyword>
<feature type="disulfide bond" evidence="8">
    <location>
        <begin position="881"/>
        <end position="922"/>
    </location>
</feature>
<evidence type="ECO:0000259" key="14">
    <source>
        <dbReference type="PROSITE" id="PS50825"/>
    </source>
</evidence>
<dbReference type="Pfam" id="PF02494">
    <property type="entry name" value="HYR"/>
    <property type="match status" value="1"/>
</dbReference>
<keyword evidence="2" id="KW-0812">Transmembrane</keyword>
<dbReference type="STRING" id="307972.A0A2G8LA41"/>
<dbReference type="Proteomes" id="UP000230750">
    <property type="component" value="Unassembled WGS sequence"/>
</dbReference>
<dbReference type="InterPro" id="IPR036790">
    <property type="entry name" value="Frizzled_dom_sf"/>
</dbReference>
<feature type="domain" description="FZ" evidence="12">
    <location>
        <begin position="854"/>
        <end position="925"/>
    </location>
</feature>
<evidence type="ECO:0000256" key="6">
    <source>
        <dbReference type="ARBA" id="ARBA00023136"/>
    </source>
</evidence>
<dbReference type="PANTHER" id="PTHR24252:SF7">
    <property type="entry name" value="HYALIN"/>
    <property type="match status" value="1"/>
</dbReference>
<feature type="domain" description="Peptidase S1" evidence="13">
    <location>
        <begin position="1"/>
        <end position="60"/>
    </location>
</feature>
<dbReference type="CDD" id="cd07066">
    <property type="entry name" value="CRD_FZ"/>
    <property type="match status" value="2"/>
</dbReference>
<evidence type="ECO:0000259" key="10">
    <source>
        <dbReference type="PROSITE" id="PS01180"/>
    </source>
</evidence>
<feature type="disulfide bond" evidence="9">
    <location>
        <begin position="1167"/>
        <end position="1179"/>
    </location>
</feature>
<feature type="domain" description="CUB" evidence="10">
    <location>
        <begin position="441"/>
        <end position="549"/>
    </location>
</feature>
<evidence type="ECO:0000259" key="13">
    <source>
        <dbReference type="PROSITE" id="PS50240"/>
    </source>
</evidence>
<dbReference type="InterPro" id="IPR002172">
    <property type="entry name" value="LDrepeatLR_classA_rpt"/>
</dbReference>
<feature type="disulfide bond" evidence="8">
    <location>
        <begin position="1274"/>
        <end position="1315"/>
    </location>
</feature>
<evidence type="ECO:0000256" key="5">
    <source>
        <dbReference type="ARBA" id="ARBA00022989"/>
    </source>
</evidence>
<evidence type="ECO:0000313" key="16">
    <source>
        <dbReference type="Proteomes" id="UP000230750"/>
    </source>
</evidence>
<dbReference type="InterPro" id="IPR003410">
    <property type="entry name" value="HYR_dom"/>
</dbReference>
<dbReference type="InterPro" id="IPR009003">
    <property type="entry name" value="Peptidase_S1_PA"/>
</dbReference>
<evidence type="ECO:0000256" key="1">
    <source>
        <dbReference type="ARBA" id="ARBA00004401"/>
    </source>
</evidence>
<feature type="domain" description="CUB" evidence="10">
    <location>
        <begin position="1525"/>
        <end position="1627"/>
    </location>
</feature>
<dbReference type="GO" id="GO:0005886">
    <property type="term" value="C:plasma membrane"/>
    <property type="evidence" value="ECO:0007669"/>
    <property type="project" value="UniProtKB-SubCell"/>
</dbReference>
<feature type="disulfide bond" evidence="9">
    <location>
        <begin position="598"/>
        <end position="616"/>
    </location>
</feature>
<dbReference type="SMART" id="SM00192">
    <property type="entry name" value="LDLa"/>
    <property type="match status" value="11"/>
</dbReference>
<dbReference type="Pfam" id="PF00431">
    <property type="entry name" value="CUB"/>
    <property type="match status" value="4"/>
</dbReference>
<dbReference type="GO" id="GO:0004252">
    <property type="term" value="F:serine-type endopeptidase activity"/>
    <property type="evidence" value="ECO:0007669"/>
    <property type="project" value="InterPro"/>
</dbReference>
<feature type="disulfide bond" evidence="9">
    <location>
        <begin position="415"/>
        <end position="433"/>
    </location>
</feature>
<dbReference type="SUPFAM" id="SSF63501">
    <property type="entry name" value="Frizzled cysteine-rich domain"/>
    <property type="match status" value="2"/>
</dbReference>
<keyword evidence="6" id="KW-0472">Membrane</keyword>
<evidence type="ECO:0000256" key="2">
    <source>
        <dbReference type="ARBA" id="ARBA00022692"/>
    </source>
</evidence>
<dbReference type="Gene3D" id="3.30.70.960">
    <property type="entry name" value="SEA domain"/>
    <property type="match status" value="1"/>
</dbReference>
<feature type="disulfide bond" evidence="9">
    <location>
        <begin position="564"/>
        <end position="582"/>
    </location>
</feature>
<dbReference type="Pfam" id="PF00057">
    <property type="entry name" value="Ldl_recept_a"/>
    <property type="match status" value="1"/>
</dbReference>
<dbReference type="PROSITE" id="PS50038">
    <property type="entry name" value="FZ"/>
    <property type="match status" value="2"/>
</dbReference>
<sequence length="1773" mass="195867">MNFGFCESGDSGGPLVCQEADGRWTLVGITSWGYECGQQQNPSVFTRVSQYVDYISSIVRGDPVVTCETVNQDCLAQVPYSDTFTSSQDVILDYRDLVSNYVYMDMCTVEELDSLLCGYFFRGCSEGRLPCRGHCEECILEDGLCSDLPYGPPGEEWCIQGQDYCGEKSITLPEGTPYFLTNPFFPTEHKAKRDCVWVISAPEDYHIVVKFDVLDIDTYFHTLSFGLGSNPENRTSTVARRYQHTELVLIESNLAWLRFGASLDHSYRGFALKFITMNETFPCNIDSLICGGVCLPEDWICDGVEDCLLGEDEASCSQTDYSYSMYVNSDEEIHFFSPGFPHSYPSNIDAAWVFTCPKDYVLRITILNTDTQECCDIITIQEGDGQELLSWSGYSDRDFPTVTSTVYDCREKFDCLRGVCLPTIAVCDHGLNCFNGLDEVCEEHVFVNSTYNLTSPYYPFPYPNDFHYKWYFTTSPGQRLLLTFYDITTEADFDFVEVGEGNATRLLVWSGSSTDSQLRVLSSDSNIWIMLQTDDLVAASGFAASVEMTSITLEDHSCGDEFNCANGVCLPHDKVCDTERNCGNREDEVIFNCCDFICGDSECITSSQICDGFSDCVDGKDETFDSCGGTTYLNVSDRLVLSSPNFPNGYPNDLDIVWSIKSEVGSHLSFEINSFQTEAESDFITVSEGVGNNLTELVRTWSGNDDSLVVFSDREQVHISFRSDDAIKREGFQINITSHSLGIDEDCLSHRSLLSVTGLCPAELFNCGNGACFRREAGCDTEINCGNEADKEPCPETTTSPGMVTDSQSTTPSDDASACFVIPDTCQSSLPYQNASRNWDGSDPGLTWTQFSGCHPKFSSLFCWMLYPECPPDSGLVHSICLETCQEILDECRETIENVTGTPIPMLCNGLPSENGSTDGFCLEEFKGPCYSQEFDCGVVGDDTCIPTFQRCNGIIECPNSLDESNCSAPCNTFSQFDCLDGTCIPQVAVCDGFDHCSTQIDEVGCLANNSGCNLYQFNCGGFCISNDQVCDGLDHCPNAEDEVFCNRVTYVQENAIGEIKSPNYPGEYDNNTDITWFFTTDQGVQILLYFTEFATESGYDFVAIGNGFQPPHHTILQWSGSDPSIYALSTSGYLWLRFTSDVSHQEAGFVANAYAIKVPSNDSLECEGNQFSCSGYACIPPSAVCDNTVSCGNGDDEANCTDTSGCSSVPSECQPYLPYGTKFPNRFAANATDAESALSKLIPVSGCHVDALPNICAALYPDCRNTGVILEPCNTTCYAVIQNCEETYFNETQELWPFTCSHYGNYEERDDGFCITVKYLVTVPGFVLMNGSFTSDLLDSNSTSYLTLESEFVSETASVFEDSSLLSQEYIMTEVTGFSPGSINISFNIYLNQLKDNDLIFTTSLVRQIVLDGIEYGTHYQGLPLQSESLTISPASVIDNEPPTVLSCPSDIRVTAAYEQFVNVSWDVPQFEDNSGLWSLVEGSALPYKLFQVNTITDVLYVAVDPSGNQASCEFYVAVLPYVCEPIVATLREGEQINISTPFFPRDYPRDITCVYNFTAPSGMRVMTEFLQFAIGVAELITEIGVFSGFVTPLPLISAGSESHVKFVSSFEQFSHQGFLATVRAVNVTDYEGLLCSNGGQVLPKEELICDGVGHCLDESDESDCNCRDGDYVCYGRDVCVRDHRICDGVRDCAESDDEINCPLYTSDRSQSALQTLYYPWSMITVPETIPPVGSSYILRPMTSYLTGTHSTPGWREASEIKHLAQGHNVMN</sequence>
<feature type="domain" description="CUB" evidence="10">
    <location>
        <begin position="1046"/>
        <end position="1157"/>
    </location>
</feature>
<dbReference type="PANTHER" id="PTHR24252">
    <property type="entry name" value="ACROSIN-RELATED"/>
    <property type="match status" value="1"/>
</dbReference>
<keyword evidence="3" id="KW-0677">Repeat</keyword>
<feature type="disulfide bond" evidence="8">
    <location>
        <begin position="854"/>
        <end position="892"/>
    </location>
</feature>
<dbReference type="SUPFAM" id="SSF57424">
    <property type="entry name" value="LDL receptor-like module"/>
    <property type="match status" value="9"/>
</dbReference>
<dbReference type="SUPFAM" id="SSF50494">
    <property type="entry name" value="Trypsin-like serine proteases"/>
    <property type="match status" value="1"/>
</dbReference>
<keyword evidence="7 9" id="KW-1015">Disulfide bond</keyword>
<dbReference type="SMART" id="SM00042">
    <property type="entry name" value="CUB"/>
    <property type="match status" value="5"/>
</dbReference>
<dbReference type="PROSITE" id="PS50825">
    <property type="entry name" value="HYR"/>
    <property type="match status" value="1"/>
</dbReference>
<evidence type="ECO:0000256" key="9">
    <source>
        <dbReference type="PROSITE-ProRule" id="PRU00124"/>
    </source>
</evidence>
<feature type="disulfide bond" evidence="9">
    <location>
        <begin position="301"/>
        <end position="316"/>
    </location>
</feature>
<protein>
    <submittedName>
        <fullName evidence="15">Putative low-density lipoprotein receptor-related protein 12-like</fullName>
    </submittedName>
</protein>
<feature type="disulfide bond" evidence="9">
    <location>
        <begin position="1031"/>
        <end position="1046"/>
    </location>
</feature>
<dbReference type="OrthoDB" id="9991628at2759"/>
<dbReference type="InterPro" id="IPR023415">
    <property type="entry name" value="LDLR_class-A_CS"/>
</dbReference>
<feature type="disulfide bond" evidence="9">
    <location>
        <begin position="1174"/>
        <end position="1192"/>
    </location>
</feature>